<dbReference type="Proteomes" id="UP000751190">
    <property type="component" value="Unassembled WGS sequence"/>
</dbReference>
<accession>A0A8J5XU42</accession>
<dbReference type="PANTHER" id="PTHR46191">
    <property type="match status" value="1"/>
</dbReference>
<evidence type="ECO:0000313" key="2">
    <source>
        <dbReference type="EMBL" id="KAG8467970.1"/>
    </source>
</evidence>
<dbReference type="SUPFAM" id="SSF56784">
    <property type="entry name" value="HAD-like"/>
    <property type="match status" value="1"/>
</dbReference>
<evidence type="ECO:0008006" key="4">
    <source>
        <dbReference type="Google" id="ProtNLM"/>
    </source>
</evidence>
<dbReference type="OrthoDB" id="444127at2759"/>
<dbReference type="EMBL" id="JAGTXO010000005">
    <property type="protein sequence ID" value="KAG8467970.1"/>
    <property type="molecule type" value="Genomic_DNA"/>
</dbReference>
<evidence type="ECO:0000313" key="3">
    <source>
        <dbReference type="Proteomes" id="UP000751190"/>
    </source>
</evidence>
<organism evidence="2 3">
    <name type="scientific">Diacronema lutheri</name>
    <name type="common">Unicellular marine alga</name>
    <name type="synonym">Monochrysis lutheri</name>
    <dbReference type="NCBI Taxonomy" id="2081491"/>
    <lineage>
        <taxon>Eukaryota</taxon>
        <taxon>Haptista</taxon>
        <taxon>Haptophyta</taxon>
        <taxon>Pavlovophyceae</taxon>
        <taxon>Pavlovales</taxon>
        <taxon>Pavlovaceae</taxon>
        <taxon>Diacronema</taxon>
    </lineage>
</organism>
<dbReference type="InterPro" id="IPR006439">
    <property type="entry name" value="HAD-SF_hydro_IA"/>
</dbReference>
<dbReference type="OMA" id="WWRQLIA"/>
<feature type="compositionally biased region" description="Acidic residues" evidence="1">
    <location>
        <begin position="296"/>
        <end position="319"/>
    </location>
</feature>
<dbReference type="InterPro" id="IPR051828">
    <property type="entry name" value="HAD-like_hydrolase_domain"/>
</dbReference>
<dbReference type="InterPro" id="IPR044924">
    <property type="entry name" value="HAD-SF_hydro_IA_REG-2-like_cap"/>
</dbReference>
<dbReference type="NCBIfam" id="TIGR01549">
    <property type="entry name" value="HAD-SF-IA-v1"/>
    <property type="match status" value="1"/>
</dbReference>
<dbReference type="Gene3D" id="3.40.50.1000">
    <property type="entry name" value="HAD superfamily/HAD-like"/>
    <property type="match status" value="1"/>
</dbReference>
<reference evidence="2" key="1">
    <citation type="submission" date="2021-05" db="EMBL/GenBank/DDBJ databases">
        <title>The genome of the haptophyte Pavlova lutheri (Diacronema luteri, Pavlovales) - a model for lipid biosynthesis in eukaryotic algae.</title>
        <authorList>
            <person name="Hulatt C.J."/>
            <person name="Posewitz M.C."/>
        </authorList>
    </citation>
    <scope>NUCLEOTIDE SEQUENCE</scope>
    <source>
        <strain evidence="2">NIVA-4/92</strain>
    </source>
</reference>
<feature type="compositionally biased region" description="Basic and acidic residues" evidence="1">
    <location>
        <begin position="320"/>
        <end position="333"/>
    </location>
</feature>
<proteinExistence type="predicted"/>
<dbReference type="Pfam" id="PF00702">
    <property type="entry name" value="Hydrolase"/>
    <property type="match status" value="1"/>
</dbReference>
<gene>
    <name evidence="2" type="ORF">KFE25_007022</name>
</gene>
<evidence type="ECO:0000256" key="1">
    <source>
        <dbReference type="SAM" id="MobiDB-lite"/>
    </source>
</evidence>
<dbReference type="InterPro" id="IPR036412">
    <property type="entry name" value="HAD-like_sf"/>
</dbReference>
<dbReference type="PANTHER" id="PTHR46191:SF2">
    <property type="entry name" value="HALOACID DEHALOGENASE-LIKE HYDROLASE DOMAIN-CONTAINING PROTEIN 3"/>
    <property type="match status" value="1"/>
</dbReference>
<comment type="caution">
    <text evidence="2">The sequence shown here is derived from an EMBL/GenBank/DDBJ whole genome shotgun (WGS) entry which is preliminary data.</text>
</comment>
<dbReference type="Gene3D" id="1.10.150.720">
    <property type="entry name" value="Haloacid dehalogenase-like hydrolase"/>
    <property type="match status" value="1"/>
</dbReference>
<sequence>MLAVVAATRPRLVTFDATGTLMRVQRPVGAIYRDALISSLSASKLARTADLSAAELAACNVDPVAIGRAFGRAYAAQCAAHPCFGAGSLSSRDWWSSVVREAFVGAGVSEAVVRAEMPLLFPTLYESFASTATWELLDASAGVVQQLARWRAQLPPGELTIGVISNFDDRLPALLNSLGLGRYFDFVLTSREHGDEKPCRSIFERASERAGLATVDVSPRTCVHVGDTFGTDVLGASRAGWRAVFVASDDALGELMPEAFVAMAETEHERIPSLGFVPRIVGAPAATALPPRDGSDDGLSDDDADSEDDPHADELDDDGERAWFEGLRDKEAK</sequence>
<protein>
    <recommendedName>
        <fullName evidence="4">Haloacid dehalogenase-like hydrolase domain-containing protein 3</fullName>
    </recommendedName>
</protein>
<name>A0A8J5XU42_DIALT</name>
<dbReference type="AlphaFoldDB" id="A0A8J5XU42"/>
<feature type="region of interest" description="Disordered" evidence="1">
    <location>
        <begin position="285"/>
        <end position="333"/>
    </location>
</feature>
<dbReference type="InterPro" id="IPR023214">
    <property type="entry name" value="HAD_sf"/>
</dbReference>
<keyword evidence="3" id="KW-1185">Reference proteome</keyword>